<dbReference type="Proteomes" id="UP001168107">
    <property type="component" value="Unassembled WGS sequence"/>
</dbReference>
<evidence type="ECO:0000313" key="5">
    <source>
        <dbReference type="EMBL" id="MDM5071292.1"/>
    </source>
</evidence>
<proteinExistence type="inferred from homology"/>
<evidence type="ECO:0000313" key="6">
    <source>
        <dbReference type="Proteomes" id="UP001168107"/>
    </source>
</evidence>
<name>A0ABT7PW25_9GAMM</name>
<organism evidence="5 6">
    <name type="scientific">Aeromonas bestiarum</name>
    <dbReference type="NCBI Taxonomy" id="105751"/>
    <lineage>
        <taxon>Bacteria</taxon>
        <taxon>Pseudomonadati</taxon>
        <taxon>Pseudomonadota</taxon>
        <taxon>Gammaproteobacteria</taxon>
        <taxon>Aeromonadales</taxon>
        <taxon>Aeromonadaceae</taxon>
        <taxon>Aeromonas</taxon>
    </lineage>
</organism>
<accession>A0ABT7PW25</accession>
<evidence type="ECO:0000256" key="3">
    <source>
        <dbReference type="ARBA" id="ARBA00022679"/>
    </source>
</evidence>
<protein>
    <submittedName>
        <fullName evidence="5">Glycosyltransferase</fullName>
        <ecNumber evidence="5">2.4.-.-</ecNumber>
    </submittedName>
</protein>
<dbReference type="Pfam" id="PF00535">
    <property type="entry name" value="Glycos_transf_2"/>
    <property type="match status" value="1"/>
</dbReference>
<comment type="similarity">
    <text evidence="1">Belongs to the glycosyltransferase 2 family.</text>
</comment>
<dbReference type="EMBL" id="JAOPLL010000002">
    <property type="protein sequence ID" value="MDM5071292.1"/>
    <property type="molecule type" value="Genomic_DNA"/>
</dbReference>
<dbReference type="EC" id="2.4.-.-" evidence="5"/>
<dbReference type="InterPro" id="IPR001173">
    <property type="entry name" value="Glyco_trans_2-like"/>
</dbReference>
<feature type="domain" description="Glycosyltransferase 2-like" evidence="4">
    <location>
        <begin position="4"/>
        <end position="155"/>
    </location>
</feature>
<evidence type="ECO:0000256" key="2">
    <source>
        <dbReference type="ARBA" id="ARBA00022676"/>
    </source>
</evidence>
<sequence>MSFSVLMSLYFKENPCFLDQCLDSLFNQTVQANEIILVYDGPITNELNLVVAKWSNKLPIITLPLEKNIGLGQALNKGLDICSNDIVFRMDTDDICTPNRFEIQISHFKESPDIKLLGAYVAEFDERIEQCHAIKTVPCLYDEIRSYAKYRNPMNHMSVAFRRSAVMAAGGYQDDYLYEDYALWVRMITKGFIVLNIPEVLVYARTGNGMEVRRGGVKYALSEISVQKRFYDIGFISCFEFIRNLVIRLPIRLLPGEFRKKIYRVFLRK</sequence>
<comment type="caution">
    <text evidence="5">The sequence shown here is derived from an EMBL/GenBank/DDBJ whole genome shotgun (WGS) entry which is preliminary data.</text>
</comment>
<dbReference type="RefSeq" id="WP_290017547.1">
    <property type="nucleotide sequence ID" value="NZ_JAOPLL010000002.1"/>
</dbReference>
<evidence type="ECO:0000256" key="1">
    <source>
        <dbReference type="ARBA" id="ARBA00006739"/>
    </source>
</evidence>
<keyword evidence="6" id="KW-1185">Reference proteome</keyword>
<dbReference type="InterPro" id="IPR050834">
    <property type="entry name" value="Glycosyltransf_2"/>
</dbReference>
<evidence type="ECO:0000259" key="4">
    <source>
        <dbReference type="Pfam" id="PF00535"/>
    </source>
</evidence>
<keyword evidence="3 5" id="KW-0808">Transferase</keyword>
<dbReference type="InterPro" id="IPR029044">
    <property type="entry name" value="Nucleotide-diphossugar_trans"/>
</dbReference>
<dbReference type="SUPFAM" id="SSF53448">
    <property type="entry name" value="Nucleotide-diphospho-sugar transferases"/>
    <property type="match status" value="1"/>
</dbReference>
<dbReference type="PANTHER" id="PTHR43685:SF5">
    <property type="entry name" value="GLYCOSYLTRANSFERASE EPSE-RELATED"/>
    <property type="match status" value="1"/>
</dbReference>
<dbReference type="Gene3D" id="3.90.550.10">
    <property type="entry name" value="Spore Coat Polysaccharide Biosynthesis Protein SpsA, Chain A"/>
    <property type="match status" value="1"/>
</dbReference>
<gene>
    <name evidence="5" type="ORF">OB935_05415</name>
</gene>
<dbReference type="PANTHER" id="PTHR43685">
    <property type="entry name" value="GLYCOSYLTRANSFERASE"/>
    <property type="match status" value="1"/>
</dbReference>
<keyword evidence="2 5" id="KW-0328">Glycosyltransferase</keyword>
<dbReference type="GO" id="GO:0016757">
    <property type="term" value="F:glycosyltransferase activity"/>
    <property type="evidence" value="ECO:0007669"/>
    <property type="project" value="UniProtKB-KW"/>
</dbReference>
<reference evidence="5" key="1">
    <citation type="submission" date="2024-05" db="EMBL/GenBank/DDBJ databases">
        <title>WGS of Aeromonas isolates.</title>
        <authorList>
            <person name="Lee H."/>
        </authorList>
    </citation>
    <scope>NUCLEOTIDE SEQUENCE</scope>
    <source>
        <strain evidence="5">SU58-3</strain>
    </source>
</reference>